<dbReference type="Proteomes" id="UP001142055">
    <property type="component" value="Chromosome 1"/>
</dbReference>
<accession>A0A9Q0MA65</accession>
<feature type="coiled-coil region" evidence="1">
    <location>
        <begin position="36"/>
        <end position="70"/>
    </location>
</feature>
<dbReference type="EMBL" id="JAPWDV010000001">
    <property type="protein sequence ID" value="KAJ6221548.1"/>
    <property type="molecule type" value="Genomic_DNA"/>
</dbReference>
<sequence length="110" mass="13227">MSERLVNEMVTYQQSLCDSLVNENEKYKTFNEQINMDLVLSDLDRYMRKLKNLQKEMSNLTEHSKDLKKRAQHLQVLRQKEDERFADEMERFKKLEQSLKPVKPSTSKTE</sequence>
<keyword evidence="3" id="KW-1185">Reference proteome</keyword>
<dbReference type="OMA" id="NENERYT"/>
<dbReference type="AlphaFoldDB" id="A0A9Q0MA65"/>
<dbReference type="PANTHER" id="PTHR31328">
    <property type="entry name" value="BIOGENESIS OF LYSOSOME-RELATED ORGANELLES COMPLEX 1 SUBUNIT 6"/>
    <property type="match status" value="1"/>
</dbReference>
<dbReference type="InterPro" id="IPR028119">
    <property type="entry name" value="Snapin/Pallidin/Snn1"/>
</dbReference>
<proteinExistence type="predicted"/>
<evidence type="ECO:0000313" key="2">
    <source>
        <dbReference type="EMBL" id="KAJ6221548.1"/>
    </source>
</evidence>
<evidence type="ECO:0000313" key="3">
    <source>
        <dbReference type="Proteomes" id="UP001142055"/>
    </source>
</evidence>
<dbReference type="PANTHER" id="PTHR31328:SF2">
    <property type="entry name" value="BIOGENESIS OF LYSOSOME-RELATED ORGANELLES COMPLEX 1 SUBUNIT 6"/>
    <property type="match status" value="1"/>
</dbReference>
<name>A0A9Q0MA65_BLOTA</name>
<reference evidence="2" key="1">
    <citation type="submission" date="2022-12" db="EMBL/GenBank/DDBJ databases">
        <title>Genome assemblies of Blomia tropicalis.</title>
        <authorList>
            <person name="Cui Y."/>
        </authorList>
    </citation>
    <scope>NUCLEOTIDE SEQUENCE</scope>
    <source>
        <tissue evidence="2">Adult mites</tissue>
    </source>
</reference>
<organism evidence="2 3">
    <name type="scientific">Blomia tropicalis</name>
    <name type="common">Mite</name>
    <dbReference type="NCBI Taxonomy" id="40697"/>
    <lineage>
        <taxon>Eukaryota</taxon>
        <taxon>Metazoa</taxon>
        <taxon>Ecdysozoa</taxon>
        <taxon>Arthropoda</taxon>
        <taxon>Chelicerata</taxon>
        <taxon>Arachnida</taxon>
        <taxon>Acari</taxon>
        <taxon>Acariformes</taxon>
        <taxon>Sarcoptiformes</taxon>
        <taxon>Astigmata</taxon>
        <taxon>Glycyphagoidea</taxon>
        <taxon>Echimyopodidae</taxon>
        <taxon>Blomia</taxon>
    </lineage>
</organism>
<keyword evidence="1" id="KW-0175">Coiled coil</keyword>
<evidence type="ECO:0000256" key="1">
    <source>
        <dbReference type="SAM" id="Coils"/>
    </source>
</evidence>
<dbReference type="Pfam" id="PF14712">
    <property type="entry name" value="Snapin_Pallidin"/>
    <property type="match status" value="1"/>
</dbReference>
<comment type="caution">
    <text evidence="2">The sequence shown here is derived from an EMBL/GenBank/DDBJ whole genome shotgun (WGS) entry which is preliminary data.</text>
</comment>
<protein>
    <submittedName>
        <fullName evidence="2">Uncharacterized protein</fullName>
    </submittedName>
</protein>
<gene>
    <name evidence="2" type="ORF">RDWZM_000093</name>
</gene>
<dbReference type="GO" id="GO:0031083">
    <property type="term" value="C:BLOC-1 complex"/>
    <property type="evidence" value="ECO:0007669"/>
    <property type="project" value="TreeGrafter"/>
</dbReference>
<dbReference type="GO" id="GO:0030133">
    <property type="term" value="C:transport vesicle"/>
    <property type="evidence" value="ECO:0007669"/>
    <property type="project" value="TreeGrafter"/>
</dbReference>